<dbReference type="GO" id="GO:0010181">
    <property type="term" value="F:FMN binding"/>
    <property type="evidence" value="ECO:0007669"/>
    <property type="project" value="InterPro"/>
</dbReference>
<dbReference type="SUPFAM" id="SSF50475">
    <property type="entry name" value="FMN-binding split barrel"/>
    <property type="match status" value="1"/>
</dbReference>
<dbReference type="PANTHER" id="PTHR30466:SF1">
    <property type="entry name" value="FMN REDUCTASE (NADH) RUTF"/>
    <property type="match status" value="1"/>
</dbReference>
<proteinExistence type="inferred from homology"/>
<dbReference type="Proteomes" id="UP000189339">
    <property type="component" value="Unassembled WGS sequence"/>
</dbReference>
<dbReference type="GO" id="GO:0006212">
    <property type="term" value="P:uracil catabolic process"/>
    <property type="evidence" value="ECO:0007669"/>
    <property type="project" value="UniProtKB-UniRule"/>
</dbReference>
<evidence type="ECO:0000256" key="3">
    <source>
        <dbReference type="ARBA" id="ARBA00023002"/>
    </source>
</evidence>
<protein>
    <recommendedName>
        <fullName evidence="5">FMN reductase (NADH) RutF</fullName>
        <ecNumber evidence="5">1.5.1.42</ecNumber>
    </recommendedName>
    <alternativeName>
        <fullName evidence="5">FMN reductase</fullName>
    </alternativeName>
    <alternativeName>
        <fullName evidence="5">NADH-flavin reductase RutF</fullName>
    </alternativeName>
    <alternativeName>
        <fullName evidence="5">NADH:flavin oxidoreductase</fullName>
    </alternativeName>
</protein>
<keyword evidence="8" id="KW-1185">Reference proteome</keyword>
<dbReference type="STRING" id="135739.BTO32_07535"/>
<keyword evidence="2 5" id="KW-0288">FMN</keyword>
<dbReference type="GO" id="GO:0042602">
    <property type="term" value="F:riboflavin reductase (NADPH) activity"/>
    <property type="evidence" value="ECO:0007669"/>
    <property type="project" value="UniProtKB-UniRule"/>
</dbReference>
<dbReference type="GO" id="GO:0019740">
    <property type="term" value="P:nitrogen utilization"/>
    <property type="evidence" value="ECO:0007669"/>
    <property type="project" value="UniProtKB-UniRule"/>
</dbReference>
<dbReference type="InterPro" id="IPR050268">
    <property type="entry name" value="NADH-dep_flavin_reductase"/>
</dbReference>
<evidence type="ECO:0000313" key="8">
    <source>
        <dbReference type="Proteomes" id="UP000189339"/>
    </source>
</evidence>
<dbReference type="AlphaFoldDB" id="A0A1V2DUJ4"/>
<gene>
    <name evidence="5" type="primary">rutF</name>
    <name evidence="7" type="ORF">BTO32_07535</name>
</gene>
<reference evidence="7 8" key="1">
    <citation type="submission" date="2016-12" db="EMBL/GenBank/DDBJ databases">
        <title>Marinobacter lutaoensis whole genome sequencing.</title>
        <authorList>
            <person name="Verma A."/>
            <person name="Krishnamurthi S."/>
        </authorList>
    </citation>
    <scope>NUCLEOTIDE SEQUENCE [LARGE SCALE GENOMIC DNA]</scope>
    <source>
        <strain evidence="7 8">T5054</strain>
    </source>
</reference>
<dbReference type="InterPro" id="IPR012349">
    <property type="entry name" value="Split_barrel_FMN-bd"/>
</dbReference>
<comment type="similarity">
    <text evidence="5">Belongs to the non-flavoprotein flavin reductase family. RutF subfamily.</text>
</comment>
<dbReference type="SMART" id="SM00903">
    <property type="entry name" value="Flavin_Reduct"/>
    <property type="match status" value="1"/>
</dbReference>
<evidence type="ECO:0000256" key="4">
    <source>
        <dbReference type="ARBA" id="ARBA00023027"/>
    </source>
</evidence>
<comment type="function">
    <text evidence="5">Catalyzes the reduction of FMN to FMNH2 which is used to reduce pyrimidine by RutA via the Rut pathway.</text>
</comment>
<organism evidence="7 8">
    <name type="scientific">Marinobacter lutaoensis</name>
    <dbReference type="NCBI Taxonomy" id="135739"/>
    <lineage>
        <taxon>Bacteria</taxon>
        <taxon>Pseudomonadati</taxon>
        <taxon>Pseudomonadota</taxon>
        <taxon>Gammaproteobacteria</taxon>
        <taxon>Pseudomonadales</taxon>
        <taxon>Marinobacteraceae</taxon>
        <taxon>Marinobacter</taxon>
    </lineage>
</organism>
<keyword evidence="1 5" id="KW-0285">Flavoprotein</keyword>
<evidence type="ECO:0000259" key="6">
    <source>
        <dbReference type="SMART" id="SM00903"/>
    </source>
</evidence>
<dbReference type="InterPro" id="IPR002563">
    <property type="entry name" value="Flavin_Rdtase-like_dom"/>
</dbReference>
<evidence type="ECO:0000256" key="2">
    <source>
        <dbReference type="ARBA" id="ARBA00022643"/>
    </source>
</evidence>
<keyword evidence="4 5" id="KW-0520">NAD</keyword>
<dbReference type="Pfam" id="PF01613">
    <property type="entry name" value="Flavin_Reduct"/>
    <property type="match status" value="1"/>
</dbReference>
<name>A0A1V2DUJ4_9GAMM</name>
<sequence length="176" mass="19095">MKSQAQLRDIVNLPPLVDKQTFRNAMSTLAAAVNVVTTDGPGGRAGFTATAVCSVCDEPPTLLVCLNRGSSVYNVFSRNDVLCVNTLADHQSELSNRFGGKSPMAERFAAAEWGQSVTGAPVLEDALINFDCYIRKRVNVGTHEILFCEIASVRQRDEAGSLVYFGRGYHQLKLPA</sequence>
<comment type="caution">
    <text evidence="7">The sequence shown here is derived from an EMBL/GenBank/DDBJ whole genome shotgun (WGS) entry which is preliminary data.</text>
</comment>
<dbReference type="GO" id="GO:0052874">
    <property type="term" value="F:FMN reductase (NADH) activity"/>
    <property type="evidence" value="ECO:0007669"/>
    <property type="project" value="UniProtKB-EC"/>
</dbReference>
<dbReference type="HAMAP" id="MF_00833">
    <property type="entry name" value="RutF"/>
    <property type="match status" value="1"/>
</dbReference>
<dbReference type="InterPro" id="IPR019917">
    <property type="entry name" value="RutF"/>
</dbReference>
<evidence type="ECO:0000256" key="5">
    <source>
        <dbReference type="HAMAP-Rule" id="MF_00833"/>
    </source>
</evidence>
<dbReference type="Gene3D" id="2.30.110.10">
    <property type="entry name" value="Electron Transport, Fmn-binding Protein, Chain A"/>
    <property type="match status" value="1"/>
</dbReference>
<dbReference type="RefSeq" id="WP_076724009.1">
    <property type="nucleotide sequence ID" value="NZ_JABWTC010000010.1"/>
</dbReference>
<comment type="catalytic activity">
    <reaction evidence="5">
        <text>FMNH2 + NAD(+) = FMN + NADH + 2 H(+)</text>
        <dbReference type="Rhea" id="RHEA:21620"/>
        <dbReference type="ChEBI" id="CHEBI:15378"/>
        <dbReference type="ChEBI" id="CHEBI:57540"/>
        <dbReference type="ChEBI" id="CHEBI:57618"/>
        <dbReference type="ChEBI" id="CHEBI:57945"/>
        <dbReference type="ChEBI" id="CHEBI:58210"/>
        <dbReference type="EC" id="1.5.1.42"/>
    </reaction>
</comment>
<evidence type="ECO:0000313" key="7">
    <source>
        <dbReference type="EMBL" id="ONF44130.1"/>
    </source>
</evidence>
<dbReference type="EC" id="1.5.1.42" evidence="5"/>
<dbReference type="PANTHER" id="PTHR30466">
    <property type="entry name" value="FLAVIN REDUCTASE"/>
    <property type="match status" value="1"/>
</dbReference>
<keyword evidence="3 5" id="KW-0560">Oxidoreductase</keyword>
<feature type="domain" description="Flavin reductase like" evidence="6">
    <location>
        <begin position="26"/>
        <end position="171"/>
    </location>
</feature>
<evidence type="ECO:0000256" key="1">
    <source>
        <dbReference type="ARBA" id="ARBA00022630"/>
    </source>
</evidence>
<dbReference type="EMBL" id="MSCW01000005">
    <property type="protein sequence ID" value="ONF44130.1"/>
    <property type="molecule type" value="Genomic_DNA"/>
</dbReference>
<accession>A0A1V2DUJ4</accession>
<dbReference type="NCBIfam" id="TIGR03615">
    <property type="entry name" value="RutF"/>
    <property type="match status" value="1"/>
</dbReference>